<evidence type="ECO:0000256" key="1">
    <source>
        <dbReference type="ARBA" id="ARBA00008645"/>
    </source>
</evidence>
<comment type="caution">
    <text evidence="4">The sequence shown here is derived from an EMBL/GenBank/DDBJ whole genome shotgun (WGS) entry which is preliminary data.</text>
</comment>
<accession>A0ABU2U1K4</accession>
<proteinExistence type="inferred from homology"/>
<dbReference type="RefSeq" id="WP_311698558.1">
    <property type="nucleotide sequence ID" value="NZ_JAVREY010000047.1"/>
</dbReference>
<reference evidence="5" key="1">
    <citation type="submission" date="2023-07" db="EMBL/GenBank/DDBJ databases">
        <title>30 novel species of actinomycetes from the DSMZ collection.</title>
        <authorList>
            <person name="Nouioui I."/>
        </authorList>
    </citation>
    <scope>NUCLEOTIDE SEQUENCE [LARGE SCALE GENOMIC DNA]</scope>
    <source>
        <strain evidence="5">DSM 41699</strain>
    </source>
</reference>
<dbReference type="SUPFAM" id="SSF53474">
    <property type="entry name" value="alpha/beta-Hydrolases"/>
    <property type="match status" value="1"/>
</dbReference>
<dbReference type="Gene3D" id="1.10.10.800">
    <property type="match status" value="1"/>
</dbReference>
<keyword evidence="5" id="KW-1185">Reference proteome</keyword>
<organism evidence="4 5">
    <name type="scientific">Streptomyces gibsoniae</name>
    <dbReference type="NCBI Taxonomy" id="3075529"/>
    <lineage>
        <taxon>Bacteria</taxon>
        <taxon>Bacillati</taxon>
        <taxon>Actinomycetota</taxon>
        <taxon>Actinomycetes</taxon>
        <taxon>Kitasatosporales</taxon>
        <taxon>Streptomycetaceae</taxon>
        <taxon>Streptomyces</taxon>
    </lineage>
</organism>
<dbReference type="InterPro" id="IPR000383">
    <property type="entry name" value="Xaa-Pro-like_dom"/>
</dbReference>
<feature type="domain" description="Xaa-Pro dipeptidyl-peptidase-like" evidence="3">
    <location>
        <begin position="15"/>
        <end position="279"/>
    </location>
</feature>
<dbReference type="InterPro" id="IPR029058">
    <property type="entry name" value="AB_hydrolase_fold"/>
</dbReference>
<dbReference type="InterPro" id="IPR050261">
    <property type="entry name" value="FrsA_esterase"/>
</dbReference>
<gene>
    <name evidence="4" type="ORF">RM764_29525</name>
</gene>
<dbReference type="PANTHER" id="PTHR22946:SF9">
    <property type="entry name" value="POLYKETIDE TRANSFERASE AF380"/>
    <property type="match status" value="1"/>
</dbReference>
<name>A0ABU2U1K4_9ACTN</name>
<sequence>MTLEREEHWIPVEGGVSLHAWVLRRAGLTTPAPAITVAHGFGGLAEGGLLHYAERFAEAGFVSIIHDHRSFGLSGGWPRQDIDPWRQILDWRRVITYTQDLPGVDPDRIGLFGSSYAGGHALVLAGSDRRIKAVVAQVPTISGYEQGKRRNPSPEQTQRLQDRFNADERAQMRGADAARQLLVTTDPDVPSVYKDPAMIAYEDQFPMDELGRFDHKITLRSTLKAQMYDPGIWIDRIAPTPLLMIVGTHDTMTPTDMALAAYERAGEPKKLITYEGGHFGAYVDHFDAAGGGAADWFVQHLRPAVTD</sequence>
<protein>
    <submittedName>
        <fullName evidence="4">Alpha/beta hydrolase</fullName>
    </submittedName>
</protein>
<comment type="similarity">
    <text evidence="1">Belongs to the AB hydrolase superfamily.</text>
</comment>
<evidence type="ECO:0000313" key="4">
    <source>
        <dbReference type="EMBL" id="MDT0467096.1"/>
    </source>
</evidence>
<evidence type="ECO:0000259" key="3">
    <source>
        <dbReference type="Pfam" id="PF02129"/>
    </source>
</evidence>
<keyword evidence="2 4" id="KW-0378">Hydrolase</keyword>
<dbReference type="Pfam" id="PF02129">
    <property type="entry name" value="Peptidase_S15"/>
    <property type="match status" value="1"/>
</dbReference>
<dbReference type="PANTHER" id="PTHR22946">
    <property type="entry name" value="DIENELACTONE HYDROLASE DOMAIN-CONTAINING PROTEIN-RELATED"/>
    <property type="match status" value="1"/>
</dbReference>
<evidence type="ECO:0000256" key="2">
    <source>
        <dbReference type="ARBA" id="ARBA00022801"/>
    </source>
</evidence>
<dbReference type="Proteomes" id="UP001183809">
    <property type="component" value="Unassembled WGS sequence"/>
</dbReference>
<dbReference type="Gene3D" id="3.40.50.1820">
    <property type="entry name" value="alpha/beta hydrolase"/>
    <property type="match status" value="1"/>
</dbReference>
<dbReference type="EMBL" id="JAVREY010000047">
    <property type="protein sequence ID" value="MDT0467096.1"/>
    <property type="molecule type" value="Genomic_DNA"/>
</dbReference>
<dbReference type="GO" id="GO:0016787">
    <property type="term" value="F:hydrolase activity"/>
    <property type="evidence" value="ECO:0007669"/>
    <property type="project" value="UniProtKB-KW"/>
</dbReference>
<evidence type="ECO:0000313" key="5">
    <source>
        <dbReference type="Proteomes" id="UP001183809"/>
    </source>
</evidence>